<protein>
    <recommendedName>
        <fullName evidence="5">Thioredoxin domain-containing protein</fullName>
    </recommendedName>
</protein>
<dbReference type="GO" id="GO:0015035">
    <property type="term" value="F:protein-disulfide reductase activity"/>
    <property type="evidence" value="ECO:0007669"/>
    <property type="project" value="InterPro"/>
</dbReference>
<evidence type="ECO:0000256" key="2">
    <source>
        <dbReference type="ARBA" id="ARBA00022982"/>
    </source>
</evidence>
<dbReference type="OrthoDB" id="2121326at2759"/>
<accession>A0A8S1IUK8</accession>
<evidence type="ECO:0000259" key="5">
    <source>
        <dbReference type="PROSITE" id="PS51352"/>
    </source>
</evidence>
<organism evidence="6 7">
    <name type="scientific">Ostreobium quekettii</name>
    <dbReference type="NCBI Taxonomy" id="121088"/>
    <lineage>
        <taxon>Eukaryota</taxon>
        <taxon>Viridiplantae</taxon>
        <taxon>Chlorophyta</taxon>
        <taxon>core chlorophytes</taxon>
        <taxon>Ulvophyceae</taxon>
        <taxon>TCBD clade</taxon>
        <taxon>Bryopsidales</taxon>
        <taxon>Ostreobineae</taxon>
        <taxon>Ostreobiaceae</taxon>
        <taxon>Ostreobium</taxon>
    </lineage>
</organism>
<dbReference type="AlphaFoldDB" id="A0A8S1IUK8"/>
<dbReference type="InterPro" id="IPR013766">
    <property type="entry name" value="Thioredoxin_domain"/>
</dbReference>
<dbReference type="EMBL" id="CAJHUC010000878">
    <property type="protein sequence ID" value="CAD7698733.1"/>
    <property type="molecule type" value="Genomic_DNA"/>
</dbReference>
<dbReference type="InterPro" id="IPR017937">
    <property type="entry name" value="Thioredoxin_CS"/>
</dbReference>
<keyword evidence="7" id="KW-1185">Reference proteome</keyword>
<dbReference type="FunFam" id="3.40.30.10:FF:000001">
    <property type="entry name" value="Thioredoxin"/>
    <property type="match status" value="1"/>
</dbReference>
<dbReference type="PANTHER" id="PTHR45663">
    <property type="entry name" value="GEO12009P1"/>
    <property type="match status" value="1"/>
</dbReference>
<dbReference type="InterPro" id="IPR005746">
    <property type="entry name" value="Thioredoxin"/>
</dbReference>
<evidence type="ECO:0000313" key="6">
    <source>
        <dbReference type="EMBL" id="CAD7698733.1"/>
    </source>
</evidence>
<evidence type="ECO:0000256" key="1">
    <source>
        <dbReference type="ARBA" id="ARBA00022448"/>
    </source>
</evidence>
<dbReference type="SUPFAM" id="SSF52833">
    <property type="entry name" value="Thioredoxin-like"/>
    <property type="match status" value="1"/>
</dbReference>
<comment type="caution">
    <text evidence="6">The sequence shown here is derived from an EMBL/GenBank/DDBJ whole genome shotgun (WGS) entry which is preliminary data.</text>
</comment>
<dbReference type="GO" id="GO:0005737">
    <property type="term" value="C:cytoplasm"/>
    <property type="evidence" value="ECO:0007669"/>
    <property type="project" value="TreeGrafter"/>
</dbReference>
<sequence>MALQMTMSRACGLAGSRPSKAHGHQAVPAARLAAPRLLPALAKDGHARASLVAKCENGGDEGQATSVKPSADFVTDEDFEEVVLKSPVPVLVDFWAPWCGPCRMIAPLIDELQMEYGDKIRCVKLNTDEDPSIATQYGIRSIPTVIVFKGGKKMDTVIGAVAKSTLQSTIERFVD</sequence>
<keyword evidence="1" id="KW-0813">Transport</keyword>
<evidence type="ECO:0000313" key="7">
    <source>
        <dbReference type="Proteomes" id="UP000708148"/>
    </source>
</evidence>
<dbReference type="Proteomes" id="UP000708148">
    <property type="component" value="Unassembled WGS sequence"/>
</dbReference>
<name>A0A8S1IUK8_9CHLO</name>
<dbReference type="PROSITE" id="PS51352">
    <property type="entry name" value="THIOREDOXIN_2"/>
    <property type="match status" value="1"/>
</dbReference>
<keyword evidence="2" id="KW-0249">Electron transport</keyword>
<dbReference type="NCBIfam" id="TIGR01068">
    <property type="entry name" value="thioredoxin"/>
    <property type="match status" value="1"/>
</dbReference>
<proteinExistence type="predicted"/>
<gene>
    <name evidence="6" type="ORF">OSTQU699_LOCUS4092</name>
</gene>
<evidence type="ECO:0000256" key="4">
    <source>
        <dbReference type="ARBA" id="ARBA00023284"/>
    </source>
</evidence>
<dbReference type="PANTHER" id="PTHR45663:SF11">
    <property type="entry name" value="GEO12009P1"/>
    <property type="match status" value="1"/>
</dbReference>
<dbReference type="InterPro" id="IPR036249">
    <property type="entry name" value="Thioredoxin-like_sf"/>
</dbReference>
<keyword evidence="4" id="KW-0676">Redox-active center</keyword>
<dbReference type="Gene3D" id="3.40.30.10">
    <property type="entry name" value="Glutaredoxin"/>
    <property type="match status" value="1"/>
</dbReference>
<dbReference type="CDD" id="cd02947">
    <property type="entry name" value="TRX_family"/>
    <property type="match status" value="1"/>
</dbReference>
<keyword evidence="3" id="KW-1015">Disulfide bond</keyword>
<dbReference type="PRINTS" id="PR00421">
    <property type="entry name" value="THIOREDOXIN"/>
</dbReference>
<reference evidence="6" key="1">
    <citation type="submission" date="2020-12" db="EMBL/GenBank/DDBJ databases">
        <authorList>
            <person name="Iha C."/>
        </authorList>
    </citation>
    <scope>NUCLEOTIDE SEQUENCE</scope>
</reference>
<feature type="domain" description="Thioredoxin" evidence="5">
    <location>
        <begin position="62"/>
        <end position="175"/>
    </location>
</feature>
<dbReference type="PROSITE" id="PS00194">
    <property type="entry name" value="THIOREDOXIN_1"/>
    <property type="match status" value="1"/>
</dbReference>
<evidence type="ECO:0000256" key="3">
    <source>
        <dbReference type="ARBA" id="ARBA00023157"/>
    </source>
</evidence>
<dbReference type="Pfam" id="PF00085">
    <property type="entry name" value="Thioredoxin"/>
    <property type="match status" value="1"/>
</dbReference>